<evidence type="ECO:0000313" key="5">
    <source>
        <dbReference type="Proteomes" id="UP000222913"/>
    </source>
</evidence>
<dbReference type="Proteomes" id="UP000222913">
    <property type="component" value="Unassembled WGS sequence"/>
</dbReference>
<dbReference type="Proteomes" id="UP000221763">
    <property type="component" value="Unassembled WGS sequence"/>
</dbReference>
<evidence type="ECO:0000313" key="3">
    <source>
        <dbReference type="EMBL" id="PHV58151.1"/>
    </source>
</evidence>
<dbReference type="RefSeq" id="WP_099390416.1">
    <property type="nucleotide sequence ID" value="NZ_PEBM01000020.1"/>
</dbReference>
<reference evidence="4 5" key="1">
    <citation type="submission" date="2017-10" db="EMBL/GenBank/DDBJ databases">
        <title>Whole-genome sequence of three Streptococcus macedonicus strains isolated from Italian cheeses of the Veneto region.</title>
        <authorList>
            <person name="Treu L."/>
            <person name="De Diego-Diaz B."/>
            <person name="Papadimitriou K."/>
            <person name="Tsakalidou E."/>
            <person name="Corich V."/>
            <person name="Giacomini A."/>
        </authorList>
    </citation>
    <scope>NUCLEOTIDE SEQUENCE [LARGE SCALE GENOMIC DNA]</scope>
    <source>
        <strain evidence="2 4">19AS</strain>
        <strain evidence="3 5">27MV</strain>
    </source>
</reference>
<accession>A0A2G3NVC4</accession>
<proteinExistence type="predicted"/>
<keyword evidence="1" id="KW-1133">Transmembrane helix</keyword>
<keyword evidence="1" id="KW-0472">Membrane</keyword>
<dbReference type="EMBL" id="PEBN01000024">
    <property type="protein sequence ID" value="PHV57530.1"/>
    <property type="molecule type" value="Genomic_DNA"/>
</dbReference>
<name>A0A2G3NVC4_STRMC</name>
<feature type="transmembrane region" description="Helical" evidence="1">
    <location>
        <begin position="14"/>
        <end position="30"/>
    </location>
</feature>
<dbReference type="AlphaFoldDB" id="A0A2G3NVC4"/>
<evidence type="ECO:0000313" key="4">
    <source>
        <dbReference type="Proteomes" id="UP000221763"/>
    </source>
</evidence>
<dbReference type="EMBL" id="PEBM01000020">
    <property type="protein sequence ID" value="PHV58151.1"/>
    <property type="molecule type" value="Genomic_DNA"/>
</dbReference>
<protein>
    <recommendedName>
        <fullName evidence="6">Transmembrane regions protein</fullName>
    </recommendedName>
</protein>
<organism evidence="3 5">
    <name type="scientific">Streptococcus macedonicus</name>
    <name type="common">Streptococcus gallolyticus macedonicus</name>
    <dbReference type="NCBI Taxonomy" id="59310"/>
    <lineage>
        <taxon>Bacteria</taxon>
        <taxon>Bacillati</taxon>
        <taxon>Bacillota</taxon>
        <taxon>Bacilli</taxon>
        <taxon>Lactobacillales</taxon>
        <taxon>Streptococcaceae</taxon>
        <taxon>Streptococcus</taxon>
    </lineage>
</organism>
<evidence type="ECO:0000313" key="2">
    <source>
        <dbReference type="EMBL" id="PHV57530.1"/>
    </source>
</evidence>
<evidence type="ECO:0008006" key="6">
    <source>
        <dbReference type="Google" id="ProtNLM"/>
    </source>
</evidence>
<keyword evidence="1" id="KW-0812">Transmembrane</keyword>
<evidence type="ECO:0000256" key="1">
    <source>
        <dbReference type="SAM" id="Phobius"/>
    </source>
</evidence>
<sequence length="74" mass="8247">MNTSSLQQFLQGDGSWIITAVAILLAIKAWKNSSWLQLFSVIGFWGIIMSMTKGQQILAVIGWFLRLFGIETGL</sequence>
<comment type="caution">
    <text evidence="3">The sequence shown here is derived from an EMBL/GenBank/DDBJ whole genome shotgun (WGS) entry which is preliminary data.</text>
</comment>
<gene>
    <name evidence="2" type="ORF">CS009_05105</name>
    <name evidence="3" type="ORF">CS010_02465</name>
</gene>
<feature type="transmembrane region" description="Helical" evidence="1">
    <location>
        <begin position="42"/>
        <end position="65"/>
    </location>
</feature>